<keyword evidence="2" id="KW-1185">Reference proteome</keyword>
<accession>A0ACB7ELR7</accession>
<protein>
    <submittedName>
        <fullName evidence="1">Uncharacterized protein</fullName>
    </submittedName>
</protein>
<dbReference type="Proteomes" id="UP000805704">
    <property type="component" value="Chromosome 5"/>
</dbReference>
<evidence type="ECO:0000313" key="2">
    <source>
        <dbReference type="Proteomes" id="UP000805704"/>
    </source>
</evidence>
<comment type="caution">
    <text evidence="1">The sequence shown here is derived from an EMBL/GenBank/DDBJ whole genome shotgun (WGS) entry which is preliminary data.</text>
</comment>
<feature type="non-terminal residue" evidence="1">
    <location>
        <position position="164"/>
    </location>
</feature>
<gene>
    <name evidence="1" type="ORF">GBF38_015766</name>
</gene>
<name>A0ACB7ELR7_NIBAL</name>
<organism evidence="1 2">
    <name type="scientific">Nibea albiflora</name>
    <name type="common">Yellow drum</name>
    <name type="synonym">Corvina albiflora</name>
    <dbReference type="NCBI Taxonomy" id="240163"/>
    <lineage>
        <taxon>Eukaryota</taxon>
        <taxon>Metazoa</taxon>
        <taxon>Chordata</taxon>
        <taxon>Craniata</taxon>
        <taxon>Vertebrata</taxon>
        <taxon>Euteleostomi</taxon>
        <taxon>Actinopterygii</taxon>
        <taxon>Neopterygii</taxon>
        <taxon>Teleostei</taxon>
        <taxon>Neoteleostei</taxon>
        <taxon>Acanthomorphata</taxon>
        <taxon>Eupercaria</taxon>
        <taxon>Sciaenidae</taxon>
        <taxon>Nibea</taxon>
    </lineage>
</organism>
<evidence type="ECO:0000313" key="1">
    <source>
        <dbReference type="EMBL" id="KAG8003055.1"/>
    </source>
</evidence>
<dbReference type="EMBL" id="CM024793">
    <property type="protein sequence ID" value="KAG8003055.1"/>
    <property type="molecule type" value="Genomic_DNA"/>
</dbReference>
<reference evidence="1" key="1">
    <citation type="submission" date="2020-04" db="EMBL/GenBank/DDBJ databases">
        <title>A chromosome-scale assembly and high-density genetic map of the yellow drum (Nibea albiflora) genome.</title>
        <authorList>
            <person name="Xu D."/>
            <person name="Zhang W."/>
            <person name="Chen R."/>
            <person name="Tan P."/>
            <person name="Wang L."/>
            <person name="Song H."/>
            <person name="Tian L."/>
            <person name="Zhu Q."/>
            <person name="Wang B."/>
        </authorList>
    </citation>
    <scope>NUCLEOTIDE SEQUENCE</scope>
    <source>
        <strain evidence="1">ZJHYS-2018</strain>
    </source>
</reference>
<sequence length="164" mass="18697">MEDMNILNSMVDLSKMADIQYSKRAWIGLHDDWDSWRWSLSNKGFYKYGETEFRSWADGEPNNAGGTEHCADMGQHGGLWEDVPCERTLQAICMLVNVPTTERVIKVRVSKKTSGQDLNEPAVMEEMLEKAALCSCTVRTSCSTNEEDTPRPQYRSSMCEEMCH</sequence>
<proteinExistence type="predicted"/>